<evidence type="ECO:0000256" key="3">
    <source>
        <dbReference type="ARBA" id="ARBA00023082"/>
    </source>
</evidence>
<evidence type="ECO:0000259" key="7">
    <source>
        <dbReference type="Pfam" id="PF08281"/>
    </source>
</evidence>
<organism evidence="8 9">
    <name type="scientific">Paenibacillus baekrokdamisoli</name>
    <dbReference type="NCBI Taxonomy" id="1712516"/>
    <lineage>
        <taxon>Bacteria</taxon>
        <taxon>Bacillati</taxon>
        <taxon>Bacillota</taxon>
        <taxon>Bacilli</taxon>
        <taxon>Bacillales</taxon>
        <taxon>Paenibacillaceae</taxon>
        <taxon>Paenibacillus</taxon>
    </lineage>
</organism>
<keyword evidence="3" id="KW-0731">Sigma factor</keyword>
<dbReference type="PANTHER" id="PTHR43133:SF8">
    <property type="entry name" value="RNA POLYMERASE SIGMA FACTOR HI_1459-RELATED"/>
    <property type="match status" value="1"/>
</dbReference>
<name>A0A3G9J5R4_9BACL</name>
<evidence type="ECO:0000313" key="9">
    <source>
        <dbReference type="Proteomes" id="UP000275368"/>
    </source>
</evidence>
<dbReference type="Gene3D" id="1.10.10.10">
    <property type="entry name" value="Winged helix-like DNA-binding domain superfamily/Winged helix DNA-binding domain"/>
    <property type="match status" value="1"/>
</dbReference>
<feature type="domain" description="RNA polymerase sigma factor 70 region 4 type 2" evidence="7">
    <location>
        <begin position="111"/>
        <end position="157"/>
    </location>
</feature>
<keyword evidence="4" id="KW-0238">DNA-binding</keyword>
<dbReference type="InterPro" id="IPR007627">
    <property type="entry name" value="RNA_pol_sigma70_r2"/>
</dbReference>
<dbReference type="InterPro" id="IPR013324">
    <property type="entry name" value="RNA_pol_sigma_r3/r4-like"/>
</dbReference>
<dbReference type="InterPro" id="IPR036388">
    <property type="entry name" value="WH-like_DNA-bd_sf"/>
</dbReference>
<dbReference type="SUPFAM" id="SSF88946">
    <property type="entry name" value="Sigma2 domain of RNA polymerase sigma factors"/>
    <property type="match status" value="1"/>
</dbReference>
<feature type="domain" description="RNA polymerase sigma-70 region 2" evidence="6">
    <location>
        <begin position="21"/>
        <end position="82"/>
    </location>
</feature>
<dbReference type="EMBL" id="AP019308">
    <property type="protein sequence ID" value="BBH21081.1"/>
    <property type="molecule type" value="Genomic_DNA"/>
</dbReference>
<keyword evidence="9" id="KW-1185">Reference proteome</keyword>
<evidence type="ECO:0000259" key="6">
    <source>
        <dbReference type="Pfam" id="PF04542"/>
    </source>
</evidence>
<dbReference type="NCBIfam" id="TIGR02937">
    <property type="entry name" value="sigma70-ECF"/>
    <property type="match status" value="1"/>
</dbReference>
<evidence type="ECO:0008006" key="10">
    <source>
        <dbReference type="Google" id="ProtNLM"/>
    </source>
</evidence>
<proteinExistence type="inferred from homology"/>
<dbReference type="InterPro" id="IPR014284">
    <property type="entry name" value="RNA_pol_sigma-70_dom"/>
</dbReference>
<dbReference type="RefSeq" id="WP_183530728.1">
    <property type="nucleotide sequence ID" value="NZ_AP019308.1"/>
</dbReference>
<evidence type="ECO:0000256" key="4">
    <source>
        <dbReference type="ARBA" id="ARBA00023125"/>
    </source>
</evidence>
<dbReference type="SUPFAM" id="SSF88659">
    <property type="entry name" value="Sigma3 and sigma4 domains of RNA polymerase sigma factors"/>
    <property type="match status" value="1"/>
</dbReference>
<dbReference type="KEGG" id="pbk:Back11_24260"/>
<dbReference type="Proteomes" id="UP000275368">
    <property type="component" value="Chromosome"/>
</dbReference>
<dbReference type="GO" id="GO:0006352">
    <property type="term" value="P:DNA-templated transcription initiation"/>
    <property type="evidence" value="ECO:0007669"/>
    <property type="project" value="InterPro"/>
</dbReference>
<dbReference type="Pfam" id="PF04542">
    <property type="entry name" value="Sigma70_r2"/>
    <property type="match status" value="1"/>
</dbReference>
<comment type="similarity">
    <text evidence="1">Belongs to the sigma-70 factor family. ECF subfamily.</text>
</comment>
<dbReference type="Gene3D" id="1.10.1740.10">
    <property type="match status" value="1"/>
</dbReference>
<dbReference type="InterPro" id="IPR039425">
    <property type="entry name" value="RNA_pol_sigma-70-like"/>
</dbReference>
<dbReference type="PANTHER" id="PTHR43133">
    <property type="entry name" value="RNA POLYMERASE ECF-TYPE SIGMA FACTO"/>
    <property type="match status" value="1"/>
</dbReference>
<accession>A0A3G9J5R4</accession>
<dbReference type="InterPro" id="IPR013325">
    <property type="entry name" value="RNA_pol_sigma_r2"/>
</dbReference>
<evidence type="ECO:0000256" key="1">
    <source>
        <dbReference type="ARBA" id="ARBA00010641"/>
    </source>
</evidence>
<evidence type="ECO:0000256" key="5">
    <source>
        <dbReference type="ARBA" id="ARBA00023163"/>
    </source>
</evidence>
<keyword evidence="5" id="KW-0804">Transcription</keyword>
<dbReference type="InterPro" id="IPR013249">
    <property type="entry name" value="RNA_pol_sigma70_r4_t2"/>
</dbReference>
<dbReference type="Pfam" id="PF08281">
    <property type="entry name" value="Sigma70_r4_2"/>
    <property type="match status" value="1"/>
</dbReference>
<sequence>MNERFGMTNQQNTAGEFGEWLAALNRYCYGITRSKWDAEDLIQETCLKALPILTGLQQHANPTAFLLRTAKNLSVDHARRKQLALERTGNEKLFFQPHEDSFDLEHVMSLLVHHLSPLQCSVFLLREFYGFKASEVAIALDTTQGAVKAALHRARTAVEQLKEGILTLESAPSHSAEQASLLQAYTLAIRQSNPDALVLLALAQSEGVDAVQVIGRAIQSTTNQNKRGIKASQSSMLRFAA</sequence>
<evidence type="ECO:0000256" key="2">
    <source>
        <dbReference type="ARBA" id="ARBA00023015"/>
    </source>
</evidence>
<protein>
    <recommendedName>
        <fullName evidence="10">RNA polymerase sigma factor</fullName>
    </recommendedName>
</protein>
<dbReference type="GO" id="GO:0016987">
    <property type="term" value="F:sigma factor activity"/>
    <property type="evidence" value="ECO:0007669"/>
    <property type="project" value="UniProtKB-KW"/>
</dbReference>
<dbReference type="GO" id="GO:0003677">
    <property type="term" value="F:DNA binding"/>
    <property type="evidence" value="ECO:0007669"/>
    <property type="project" value="UniProtKB-KW"/>
</dbReference>
<evidence type="ECO:0000313" key="8">
    <source>
        <dbReference type="EMBL" id="BBH21081.1"/>
    </source>
</evidence>
<keyword evidence="2" id="KW-0805">Transcription regulation</keyword>
<gene>
    <name evidence="8" type="ORF">Back11_24260</name>
</gene>
<dbReference type="AlphaFoldDB" id="A0A3G9J5R4"/>
<reference evidence="8 9" key="1">
    <citation type="submission" date="2018-11" db="EMBL/GenBank/DDBJ databases">
        <title>Complete genome sequence of Paenibacillus baekrokdamisoli strain KCTC 33723.</title>
        <authorList>
            <person name="Kang S.W."/>
            <person name="Lee K.C."/>
            <person name="Kim K.K."/>
            <person name="Kim J.S."/>
            <person name="Kim D.S."/>
            <person name="Ko S.H."/>
            <person name="Yang S.H."/>
            <person name="Lee J.S."/>
        </authorList>
    </citation>
    <scope>NUCLEOTIDE SEQUENCE [LARGE SCALE GENOMIC DNA]</scope>
    <source>
        <strain evidence="8 9">KCTC 33723</strain>
    </source>
</reference>